<name>A0A815DUY0_9BILA</name>
<protein>
    <recommendedName>
        <fullName evidence="2">MATH domain-containing protein</fullName>
    </recommendedName>
</protein>
<dbReference type="Proteomes" id="UP000681967">
    <property type="component" value="Unassembled WGS sequence"/>
</dbReference>
<dbReference type="Proteomes" id="UP000676336">
    <property type="component" value="Unassembled WGS sequence"/>
</dbReference>
<feature type="domain" description="MATH" evidence="2">
    <location>
        <begin position="1"/>
        <end position="35"/>
    </location>
</feature>
<organism evidence="3 7">
    <name type="scientific">Rotaria magnacalcarata</name>
    <dbReference type="NCBI Taxonomy" id="392030"/>
    <lineage>
        <taxon>Eukaryota</taxon>
        <taxon>Metazoa</taxon>
        <taxon>Spiralia</taxon>
        <taxon>Gnathifera</taxon>
        <taxon>Rotifera</taxon>
        <taxon>Eurotatoria</taxon>
        <taxon>Bdelloidea</taxon>
        <taxon>Philodinida</taxon>
        <taxon>Philodinidae</taxon>
        <taxon>Rotaria</taxon>
    </lineage>
</organism>
<evidence type="ECO:0000313" key="7">
    <source>
        <dbReference type="Proteomes" id="UP000663855"/>
    </source>
</evidence>
<dbReference type="Proteomes" id="UP000663855">
    <property type="component" value="Unassembled WGS sequence"/>
</dbReference>
<evidence type="ECO:0000313" key="5">
    <source>
        <dbReference type="EMBL" id="CAF4383197.1"/>
    </source>
</evidence>
<reference evidence="3" key="1">
    <citation type="submission" date="2021-02" db="EMBL/GenBank/DDBJ databases">
        <authorList>
            <person name="Nowell W R."/>
        </authorList>
    </citation>
    <scope>NUCLEOTIDE SEQUENCE</scope>
</reference>
<accession>A0A815DUY0</accession>
<sequence>MNTTSGTPKFCPPPSIQHQGNPYVRDDTIFIKIMVDFGDTPKTSLPYALTLNPGLPMHVQQAMIKLEAERRDQQQSNYKHLHLKIIFLQLV</sequence>
<evidence type="ECO:0000259" key="2">
    <source>
        <dbReference type="PROSITE" id="PS50144"/>
    </source>
</evidence>
<feature type="region of interest" description="Disordered" evidence="1">
    <location>
        <begin position="1"/>
        <end position="22"/>
    </location>
</feature>
<evidence type="ECO:0000313" key="3">
    <source>
        <dbReference type="EMBL" id="CAF1301631.1"/>
    </source>
</evidence>
<dbReference type="EMBL" id="CAJOBJ010053087">
    <property type="protein sequence ID" value="CAF4383197.1"/>
    <property type="molecule type" value="Genomic_DNA"/>
</dbReference>
<dbReference type="PROSITE" id="PS50144">
    <property type="entry name" value="MATH"/>
    <property type="match status" value="1"/>
</dbReference>
<dbReference type="EMBL" id="CAJOBI010317975">
    <property type="protein sequence ID" value="CAF5180248.1"/>
    <property type="molecule type" value="Genomic_DNA"/>
</dbReference>
<dbReference type="InterPro" id="IPR002083">
    <property type="entry name" value="MATH/TRAF_dom"/>
</dbReference>
<comment type="caution">
    <text evidence="3">The sequence shown here is derived from an EMBL/GenBank/DDBJ whole genome shotgun (WGS) entry which is preliminary data.</text>
</comment>
<proteinExistence type="predicted"/>
<dbReference type="EMBL" id="CAJNOV010007883">
    <property type="protein sequence ID" value="CAF1301631.1"/>
    <property type="molecule type" value="Genomic_DNA"/>
</dbReference>
<evidence type="ECO:0000313" key="6">
    <source>
        <dbReference type="EMBL" id="CAF5180248.1"/>
    </source>
</evidence>
<evidence type="ECO:0000256" key="1">
    <source>
        <dbReference type="SAM" id="MobiDB-lite"/>
    </source>
</evidence>
<dbReference type="EMBL" id="CAJOBH010044232">
    <property type="protein sequence ID" value="CAF4345649.1"/>
    <property type="molecule type" value="Genomic_DNA"/>
</dbReference>
<dbReference type="AlphaFoldDB" id="A0A815DUY0"/>
<gene>
    <name evidence="4" type="ORF">BYL167_LOCUS29288</name>
    <name evidence="3" type="ORF">CJN711_LOCUS16965</name>
    <name evidence="5" type="ORF">GIL414_LOCUS29388</name>
    <name evidence="6" type="ORF">SMN809_LOCUS68726</name>
</gene>
<evidence type="ECO:0000313" key="4">
    <source>
        <dbReference type="EMBL" id="CAF4345649.1"/>
    </source>
</evidence>
<dbReference type="Proteomes" id="UP000681720">
    <property type="component" value="Unassembled WGS sequence"/>
</dbReference>